<comment type="caution">
    <text evidence="2">The sequence shown here is derived from an EMBL/GenBank/DDBJ whole genome shotgun (WGS) entry which is preliminary data.</text>
</comment>
<dbReference type="InterPro" id="IPR009081">
    <property type="entry name" value="PP-bd_ACP"/>
</dbReference>
<protein>
    <recommendedName>
        <fullName evidence="1">Carrier domain-containing protein</fullName>
    </recommendedName>
</protein>
<organism evidence="2 3">
    <name type="scientific">Sphaerisporangium dianthi</name>
    <dbReference type="NCBI Taxonomy" id="1436120"/>
    <lineage>
        <taxon>Bacteria</taxon>
        <taxon>Bacillati</taxon>
        <taxon>Actinomycetota</taxon>
        <taxon>Actinomycetes</taxon>
        <taxon>Streptosporangiales</taxon>
        <taxon>Streptosporangiaceae</taxon>
        <taxon>Sphaerisporangium</taxon>
    </lineage>
</organism>
<dbReference type="RefSeq" id="WP_380845190.1">
    <property type="nucleotide sequence ID" value="NZ_JBHSFP010000023.1"/>
</dbReference>
<dbReference type="InterPro" id="IPR036736">
    <property type="entry name" value="ACP-like_sf"/>
</dbReference>
<accession>A0ABV9CNQ3</accession>
<proteinExistence type="predicted"/>
<dbReference type="PROSITE" id="PS50075">
    <property type="entry name" value="CARRIER"/>
    <property type="match status" value="1"/>
</dbReference>
<evidence type="ECO:0000313" key="2">
    <source>
        <dbReference type="EMBL" id="MFC4534472.1"/>
    </source>
</evidence>
<dbReference type="SUPFAM" id="SSF47336">
    <property type="entry name" value="ACP-like"/>
    <property type="match status" value="1"/>
</dbReference>
<dbReference type="Proteomes" id="UP001596004">
    <property type="component" value="Unassembled WGS sequence"/>
</dbReference>
<name>A0ABV9CNQ3_9ACTN</name>
<evidence type="ECO:0000259" key="1">
    <source>
        <dbReference type="PROSITE" id="PS50075"/>
    </source>
</evidence>
<keyword evidence="3" id="KW-1185">Reference proteome</keyword>
<gene>
    <name evidence="2" type="ORF">ACFO60_27255</name>
</gene>
<dbReference type="Gene3D" id="1.10.1200.10">
    <property type="entry name" value="ACP-like"/>
    <property type="match status" value="1"/>
</dbReference>
<reference evidence="3" key="1">
    <citation type="journal article" date="2019" name="Int. J. Syst. Evol. Microbiol.">
        <title>The Global Catalogue of Microorganisms (GCM) 10K type strain sequencing project: providing services to taxonomists for standard genome sequencing and annotation.</title>
        <authorList>
            <consortium name="The Broad Institute Genomics Platform"/>
            <consortium name="The Broad Institute Genome Sequencing Center for Infectious Disease"/>
            <person name="Wu L."/>
            <person name="Ma J."/>
        </authorList>
    </citation>
    <scope>NUCLEOTIDE SEQUENCE [LARGE SCALE GENOMIC DNA]</scope>
    <source>
        <strain evidence="3">CGMCC 4.7132</strain>
    </source>
</reference>
<feature type="domain" description="Carrier" evidence="1">
    <location>
        <begin position="3"/>
        <end position="81"/>
    </location>
</feature>
<dbReference type="EMBL" id="JBHSFP010000023">
    <property type="protein sequence ID" value="MFC4534472.1"/>
    <property type="molecule type" value="Genomic_DNA"/>
</dbReference>
<sequence length="90" mass="10219">MPDRTLDKDLVLLRIVETAEAYREELPDLPEEIELTDLDSFTMVQLILNLEDKLGIVVLEKVPEFQGKTFDELADFIVETATDATGPEPR</sequence>
<evidence type="ECO:0000313" key="3">
    <source>
        <dbReference type="Proteomes" id="UP001596004"/>
    </source>
</evidence>